<name>A0A5B9P5I9_9BACT</name>
<sequence length="412" mass="44372" precursor="true">MTRFTTFVSCFCLVASFGIGTVKAQQWTFYRGPNGDGTATAESGIEGKLKVHWKVPTEMGFSSFSISDGKALTIVARSGKEVCIALDSDNGKELWATELGSNAYDGGGGAGAMNNKGGDGPRSTPTIDGGLVYVYDAQMKLYCLDLATGNLKWSQDILKDYGGRNIRWQNATSPVVDEARVFVVGGGKGQSMIAFDKKSGDVVWKTGDEKMTHATPLLTSIGGQKQILFFMQSGILALSQDSGKEFWRTKFPFSVSTAASPVVFGDHVYGSAGYGVGAKLFKVSNGKAKMVWEKPNRLMNHWSTPVFHDGHLYGMFSFKKYGRGPLQCVDPMTGEVKWTEPGFGPGNCIVANGKVIALSDSGEIVIAKASPEKYSEISRDKVLDGKCWSMPALSDGKIYVRSTTEGACVSFE</sequence>
<dbReference type="PANTHER" id="PTHR34512:SF30">
    <property type="entry name" value="OUTER MEMBRANE PROTEIN ASSEMBLY FACTOR BAMB"/>
    <property type="match status" value="1"/>
</dbReference>
<dbReference type="InterPro" id="IPR002372">
    <property type="entry name" value="PQQ_rpt_dom"/>
</dbReference>
<dbReference type="Proteomes" id="UP000322214">
    <property type="component" value="Chromosome"/>
</dbReference>
<dbReference type="EMBL" id="CP042912">
    <property type="protein sequence ID" value="QEG21658.1"/>
    <property type="molecule type" value="Genomic_DNA"/>
</dbReference>
<dbReference type="SMART" id="SM00564">
    <property type="entry name" value="PQQ"/>
    <property type="match status" value="4"/>
</dbReference>
<evidence type="ECO:0000313" key="3">
    <source>
        <dbReference type="EMBL" id="QEG21658.1"/>
    </source>
</evidence>
<dbReference type="SUPFAM" id="SSF50998">
    <property type="entry name" value="Quinoprotein alcohol dehydrogenase-like"/>
    <property type="match status" value="1"/>
</dbReference>
<dbReference type="Gene3D" id="2.130.10.10">
    <property type="entry name" value="YVTN repeat-like/Quinoprotein amine dehydrogenase"/>
    <property type="match status" value="1"/>
</dbReference>
<evidence type="ECO:0000259" key="2">
    <source>
        <dbReference type="Pfam" id="PF13360"/>
    </source>
</evidence>
<keyword evidence="1" id="KW-0732">Signal</keyword>
<dbReference type="KEGG" id="mff:MFFC18_15160"/>
<evidence type="ECO:0000313" key="4">
    <source>
        <dbReference type="Proteomes" id="UP000322214"/>
    </source>
</evidence>
<feature type="chain" id="PRO_5022892545" evidence="1">
    <location>
        <begin position="25"/>
        <end position="412"/>
    </location>
</feature>
<dbReference type="InterPro" id="IPR018391">
    <property type="entry name" value="PQQ_b-propeller_rpt"/>
</dbReference>
<feature type="signal peptide" evidence="1">
    <location>
        <begin position="1"/>
        <end position="24"/>
    </location>
</feature>
<organism evidence="3 4">
    <name type="scientific">Mariniblastus fucicola</name>
    <dbReference type="NCBI Taxonomy" id="980251"/>
    <lineage>
        <taxon>Bacteria</taxon>
        <taxon>Pseudomonadati</taxon>
        <taxon>Planctomycetota</taxon>
        <taxon>Planctomycetia</taxon>
        <taxon>Pirellulales</taxon>
        <taxon>Pirellulaceae</taxon>
        <taxon>Mariniblastus</taxon>
    </lineage>
</organism>
<dbReference type="PANTHER" id="PTHR34512">
    <property type="entry name" value="CELL SURFACE PROTEIN"/>
    <property type="match status" value="1"/>
</dbReference>
<dbReference type="InterPro" id="IPR011047">
    <property type="entry name" value="Quinoprotein_ADH-like_sf"/>
</dbReference>
<dbReference type="Pfam" id="PF13360">
    <property type="entry name" value="PQQ_2"/>
    <property type="match status" value="1"/>
</dbReference>
<dbReference type="RefSeq" id="WP_202907548.1">
    <property type="nucleotide sequence ID" value="NZ_CP042912.1"/>
</dbReference>
<gene>
    <name evidence="3" type="ORF">MFFC18_15160</name>
</gene>
<dbReference type="AlphaFoldDB" id="A0A5B9P5I9"/>
<keyword evidence="4" id="KW-1185">Reference proteome</keyword>
<proteinExistence type="predicted"/>
<reference evidence="3 4" key="1">
    <citation type="submission" date="2019-08" db="EMBL/GenBank/DDBJ databases">
        <title>Deep-cultivation of Planctomycetes and their phenomic and genomic characterization uncovers novel biology.</title>
        <authorList>
            <person name="Wiegand S."/>
            <person name="Jogler M."/>
            <person name="Boedeker C."/>
            <person name="Pinto D."/>
            <person name="Vollmers J."/>
            <person name="Rivas-Marin E."/>
            <person name="Kohn T."/>
            <person name="Peeters S.H."/>
            <person name="Heuer A."/>
            <person name="Rast P."/>
            <person name="Oberbeckmann S."/>
            <person name="Bunk B."/>
            <person name="Jeske O."/>
            <person name="Meyerdierks A."/>
            <person name="Storesund J.E."/>
            <person name="Kallscheuer N."/>
            <person name="Luecker S."/>
            <person name="Lage O.M."/>
            <person name="Pohl T."/>
            <person name="Merkel B.J."/>
            <person name="Hornburger P."/>
            <person name="Mueller R.-W."/>
            <person name="Bruemmer F."/>
            <person name="Labrenz M."/>
            <person name="Spormann A.M."/>
            <person name="Op den Camp H."/>
            <person name="Overmann J."/>
            <person name="Amann R."/>
            <person name="Jetten M.S.M."/>
            <person name="Mascher T."/>
            <person name="Medema M.H."/>
            <person name="Devos D.P."/>
            <person name="Kaster A.-K."/>
            <person name="Ovreas L."/>
            <person name="Rohde M."/>
            <person name="Galperin M.Y."/>
            <person name="Jogler C."/>
        </authorList>
    </citation>
    <scope>NUCLEOTIDE SEQUENCE [LARGE SCALE GENOMIC DNA]</scope>
    <source>
        <strain evidence="3 4">FC18</strain>
    </source>
</reference>
<protein>
    <submittedName>
        <fullName evidence="3">Outer membrane biogenesis protein BamB</fullName>
    </submittedName>
</protein>
<dbReference type="InterPro" id="IPR015943">
    <property type="entry name" value="WD40/YVTN_repeat-like_dom_sf"/>
</dbReference>
<evidence type="ECO:0000256" key="1">
    <source>
        <dbReference type="SAM" id="SignalP"/>
    </source>
</evidence>
<dbReference type="STRING" id="980251.GCA_001642875_02552"/>
<feature type="domain" description="Pyrrolo-quinoline quinone repeat" evidence="2">
    <location>
        <begin position="83"/>
        <end position="339"/>
    </location>
</feature>
<accession>A0A5B9P5I9</accession>